<dbReference type="InterPro" id="IPR027417">
    <property type="entry name" value="P-loop_NTPase"/>
</dbReference>
<dbReference type="SUPFAM" id="SSF52540">
    <property type="entry name" value="P-loop containing nucleoside triphosphate hydrolases"/>
    <property type="match status" value="1"/>
</dbReference>
<protein>
    <submittedName>
        <fullName evidence="1">Uncharacterized protein</fullName>
    </submittedName>
</protein>
<organism evidence="1 2">
    <name type="scientific">Giardia intestinalis (strain P15)</name>
    <name type="common">Giardia lamblia</name>
    <dbReference type="NCBI Taxonomy" id="658858"/>
    <lineage>
        <taxon>Eukaryota</taxon>
        <taxon>Metamonada</taxon>
        <taxon>Diplomonadida</taxon>
        <taxon>Hexamitidae</taxon>
        <taxon>Giardiinae</taxon>
        <taxon>Giardia</taxon>
    </lineage>
</organism>
<reference evidence="1 2" key="1">
    <citation type="journal article" date="2010" name="BMC Genomics">
        <title>Genome analysis and comparative genomics of a Giardia intestinalis assemblage E isolate.</title>
        <authorList>
            <person name="Jerlstrom-Hultqvist J."/>
            <person name="Franzen O."/>
            <person name="Ankarklev J."/>
            <person name="Xu F."/>
            <person name="Nohynkova E."/>
            <person name="Andersson J.O."/>
            <person name="Svard S.G."/>
            <person name="Andersson B."/>
        </authorList>
    </citation>
    <scope>NUCLEOTIDE SEQUENCE [LARGE SCALE GENOMIC DNA]</scope>
    <source>
        <strain evidence="1 2">P15</strain>
    </source>
</reference>
<dbReference type="AlphaFoldDB" id="E1EYU8"/>
<evidence type="ECO:0000313" key="1">
    <source>
        <dbReference type="EMBL" id="EFO64581.1"/>
    </source>
</evidence>
<dbReference type="OrthoDB" id="10254556at2759"/>
<dbReference type="EMBL" id="ACVC01000076">
    <property type="protein sequence ID" value="EFO64581.1"/>
    <property type="molecule type" value="Genomic_DNA"/>
</dbReference>
<dbReference type="Proteomes" id="UP000008974">
    <property type="component" value="Unassembled WGS sequence"/>
</dbReference>
<accession>E1EYU8</accession>
<sequence length="279" mass="30569">MLTADEAVQHLEILTSGVARGDVLLQVVLVGKASSGKTTVLQAVHARTSCTKMIYCAMHRSIQEIETHVLAVPYACVLLLDDACVFNLNELISALQASGRSFIAASRRPTDDRCDCITLEAPRSIAASINENVISFCSPIPPYCGHMTRAQCILLSILHMCMHSSPSQDEYRFGRTTLKRKGQNFKQNLNQTMTNGRTRSSRVSVTRLKACFQAYSCLQTDALSSTVDVDDMITSLISSRCIACTRGPTQSKTYLQCILTDGELAIVRAKANIMHGLMD</sequence>
<dbReference type="VEuPathDB" id="GiardiaDB:GLP15_2960"/>
<name>E1EYU8_GIAIA</name>
<proteinExistence type="predicted"/>
<evidence type="ECO:0000313" key="2">
    <source>
        <dbReference type="Proteomes" id="UP000008974"/>
    </source>
</evidence>
<gene>
    <name evidence="1" type="ORF">GLP15_2960</name>
</gene>
<comment type="caution">
    <text evidence="1">The sequence shown here is derived from an EMBL/GenBank/DDBJ whole genome shotgun (WGS) entry which is preliminary data.</text>
</comment>
<dbReference type="OMA" id="KACFQAY"/>